<dbReference type="EMBL" id="FQUT01000004">
    <property type="protein sequence ID" value="SHF46817.1"/>
    <property type="molecule type" value="Genomic_DNA"/>
</dbReference>
<name>A0A1M5BWY2_9FLAO</name>
<dbReference type="AlphaFoldDB" id="A0A1M5BWY2"/>
<proteinExistence type="predicted"/>
<protein>
    <submittedName>
        <fullName evidence="1">Uncharacterized protein</fullName>
    </submittedName>
</protein>
<reference evidence="2" key="1">
    <citation type="submission" date="2016-11" db="EMBL/GenBank/DDBJ databases">
        <authorList>
            <person name="Varghese N."/>
            <person name="Submissions S."/>
        </authorList>
    </citation>
    <scope>NUCLEOTIDE SEQUENCE [LARGE SCALE GENOMIC DNA]</scope>
    <source>
        <strain evidence="2">DSM 27619</strain>
    </source>
</reference>
<organism evidence="1 2">
    <name type="scientific">Chryseobacterium arachidis</name>
    <dbReference type="NCBI Taxonomy" id="1416778"/>
    <lineage>
        <taxon>Bacteria</taxon>
        <taxon>Pseudomonadati</taxon>
        <taxon>Bacteroidota</taxon>
        <taxon>Flavobacteriia</taxon>
        <taxon>Flavobacteriales</taxon>
        <taxon>Weeksellaceae</taxon>
        <taxon>Chryseobacterium group</taxon>
        <taxon>Chryseobacterium</taxon>
    </lineage>
</organism>
<dbReference type="Proteomes" id="UP000184518">
    <property type="component" value="Unassembled WGS sequence"/>
</dbReference>
<evidence type="ECO:0000313" key="2">
    <source>
        <dbReference type="Proteomes" id="UP000184518"/>
    </source>
</evidence>
<evidence type="ECO:0000313" key="1">
    <source>
        <dbReference type="EMBL" id="SHF46817.1"/>
    </source>
</evidence>
<sequence length="349" mass="39715">MSTKIAQDTHRPAVLVFHLSEFFRTFGMLENDISKVVYDSPFYIYDQSYEDAGPKFEEEEEISDEDCTIGFSIIRKIWTEYVGKASTPCFNYIFKIIKYPESDGDFVGPIHGFAPGYTMDSAIETMIKQNFTVISWDEFWNENIIIETESESIGEFYSDKNQGINLLIKANTVDDIAKTSFGGLPVKDYNVPFEWPKCDCGTELQYQGKIKTDIGLEMIFMQNCDDWGNNKVVIVESENLEFVYPGEKQIALRKAQYGARTVTVDGDDYNMARECYPIRRRDILGQISGSPAWLQDDETPKCNCCGEKMRFVAQLEEGPDYETAMNFGGGCGYLFDCPVGKTAKFITQC</sequence>
<gene>
    <name evidence="1" type="ORF">SAMN05443633_104318</name>
</gene>
<accession>A0A1M5BWY2</accession>
<keyword evidence="2" id="KW-1185">Reference proteome</keyword>
<dbReference type="STRING" id="1416778.SAMN05443633_104318"/>
<dbReference type="RefSeq" id="WP_228420547.1">
    <property type="nucleotide sequence ID" value="NZ_FQUT01000004.1"/>
</dbReference>